<feature type="compositionally biased region" description="Basic and acidic residues" evidence="1">
    <location>
        <begin position="247"/>
        <end position="256"/>
    </location>
</feature>
<organism evidence="2 3">
    <name type="scientific">Helianthus annuus</name>
    <name type="common">Common sunflower</name>
    <dbReference type="NCBI Taxonomy" id="4232"/>
    <lineage>
        <taxon>Eukaryota</taxon>
        <taxon>Viridiplantae</taxon>
        <taxon>Streptophyta</taxon>
        <taxon>Embryophyta</taxon>
        <taxon>Tracheophyta</taxon>
        <taxon>Spermatophyta</taxon>
        <taxon>Magnoliopsida</taxon>
        <taxon>eudicotyledons</taxon>
        <taxon>Gunneridae</taxon>
        <taxon>Pentapetalae</taxon>
        <taxon>asterids</taxon>
        <taxon>campanulids</taxon>
        <taxon>Asterales</taxon>
        <taxon>Asteraceae</taxon>
        <taxon>Asteroideae</taxon>
        <taxon>Heliantheae alliance</taxon>
        <taxon>Heliantheae</taxon>
        <taxon>Helianthus</taxon>
    </lineage>
</organism>
<sequence length="317" mass="36952">MNKDPSNSHPSSENPRSRIYFHVLIKLIRITDLQRQQLLIVQNFKRGVSPPKEFIQAKKHYTEALIDGRVHFKLFDDCYVQAGEGEDNYICRVVESLDLHGHIANNLFLSLYNEIHQEVEIYCCDGSDEYDGKTRCNNTCWEAGKATRDKLMEKNALHRDGVAIRKHEVQQAKVSAAKDEAELSNLKNEEKIFKGIVQQLKEHKERIEEAVEKERIQKEKEEKQIKEAGESESKEHKDEEKNDAEEQEHVKDHNVEEQESVENNDNEAYNLGFHRYNLAFISQHMSLLLNTWLMVTKVETLITVICLVDDKSQFYHS</sequence>
<dbReference type="Gene3D" id="2.30.30.490">
    <property type="match status" value="1"/>
</dbReference>
<dbReference type="PANTHER" id="PTHR12630">
    <property type="entry name" value="N-LINKED OLIGOSACCHARIDE PROCESSING"/>
    <property type="match status" value="1"/>
</dbReference>
<feature type="region of interest" description="Disordered" evidence="1">
    <location>
        <begin position="213"/>
        <end position="263"/>
    </location>
</feature>
<dbReference type="STRING" id="4232.A0A251UVY0"/>
<evidence type="ECO:0000256" key="1">
    <source>
        <dbReference type="SAM" id="MobiDB-lite"/>
    </source>
</evidence>
<dbReference type="Proteomes" id="UP000215914">
    <property type="component" value="Chromosome 4"/>
</dbReference>
<name>A0A251UVY0_HELAN</name>
<dbReference type="EMBL" id="CM007893">
    <property type="protein sequence ID" value="OTG27530.1"/>
    <property type="molecule type" value="Genomic_DNA"/>
</dbReference>
<dbReference type="InParanoid" id="A0A251UVY0"/>
<evidence type="ECO:0000313" key="3">
    <source>
        <dbReference type="Proteomes" id="UP000215914"/>
    </source>
</evidence>
<evidence type="ECO:0000313" key="2">
    <source>
        <dbReference type="EMBL" id="OTG27530.1"/>
    </source>
</evidence>
<dbReference type="InterPro" id="IPR043151">
    <property type="entry name" value="BAH_sf"/>
</dbReference>
<protein>
    <submittedName>
        <fullName evidence="2">Putative glucosidase 2 subunit beta</fullName>
    </submittedName>
</protein>
<gene>
    <name evidence="2" type="ORF">HannXRQ_Chr04g0101061</name>
</gene>
<reference evidence="3" key="1">
    <citation type="journal article" date="2017" name="Nature">
        <title>The sunflower genome provides insights into oil metabolism, flowering and Asterid evolution.</title>
        <authorList>
            <person name="Badouin H."/>
            <person name="Gouzy J."/>
            <person name="Grassa C.J."/>
            <person name="Murat F."/>
            <person name="Staton S.E."/>
            <person name="Cottret L."/>
            <person name="Lelandais-Briere C."/>
            <person name="Owens G.L."/>
            <person name="Carrere S."/>
            <person name="Mayjonade B."/>
            <person name="Legrand L."/>
            <person name="Gill N."/>
            <person name="Kane N.C."/>
            <person name="Bowers J.E."/>
            <person name="Hubner S."/>
            <person name="Bellec A."/>
            <person name="Berard A."/>
            <person name="Berges H."/>
            <person name="Blanchet N."/>
            <person name="Boniface M.C."/>
            <person name="Brunel D."/>
            <person name="Catrice O."/>
            <person name="Chaidir N."/>
            <person name="Claudel C."/>
            <person name="Donnadieu C."/>
            <person name="Faraut T."/>
            <person name="Fievet G."/>
            <person name="Helmstetter N."/>
            <person name="King M."/>
            <person name="Knapp S.J."/>
            <person name="Lai Z."/>
            <person name="Le Paslier M.C."/>
            <person name="Lippi Y."/>
            <person name="Lorenzon L."/>
            <person name="Mandel J.R."/>
            <person name="Marage G."/>
            <person name="Marchand G."/>
            <person name="Marquand E."/>
            <person name="Bret-Mestries E."/>
            <person name="Morien E."/>
            <person name="Nambeesan S."/>
            <person name="Nguyen T."/>
            <person name="Pegot-Espagnet P."/>
            <person name="Pouilly N."/>
            <person name="Raftis F."/>
            <person name="Sallet E."/>
            <person name="Schiex T."/>
            <person name="Thomas J."/>
            <person name="Vandecasteele C."/>
            <person name="Vares D."/>
            <person name="Vear F."/>
            <person name="Vautrin S."/>
            <person name="Crespi M."/>
            <person name="Mangin B."/>
            <person name="Burke J.M."/>
            <person name="Salse J."/>
            <person name="Munos S."/>
            <person name="Vincourt P."/>
            <person name="Rieseberg L.H."/>
            <person name="Langlade N.B."/>
        </authorList>
    </citation>
    <scope>NUCLEOTIDE SEQUENCE [LARGE SCALE GENOMIC DNA]</scope>
    <source>
        <strain evidence="3">cv. SF193</strain>
    </source>
</reference>
<dbReference type="AlphaFoldDB" id="A0A251UVY0"/>
<accession>A0A251UVY0</accession>
<feature type="compositionally biased region" description="Basic and acidic residues" evidence="1">
    <location>
        <begin position="213"/>
        <end position="240"/>
    </location>
</feature>
<dbReference type="PANTHER" id="PTHR12630:SF19">
    <property type="entry name" value="GLUCOSIDASE II BETA SUBUNIT"/>
    <property type="match status" value="1"/>
</dbReference>
<proteinExistence type="predicted"/>
<dbReference type="GO" id="GO:0017177">
    <property type="term" value="C:glucosidase II complex"/>
    <property type="evidence" value="ECO:0000318"/>
    <property type="project" value="GO_Central"/>
</dbReference>
<dbReference type="InterPro" id="IPR039794">
    <property type="entry name" value="Gtb1-like"/>
</dbReference>
<dbReference type="GO" id="GO:0006491">
    <property type="term" value="P:N-glycan processing"/>
    <property type="evidence" value="ECO:0000318"/>
    <property type="project" value="GO_Central"/>
</dbReference>
<keyword evidence="3" id="KW-1185">Reference proteome</keyword>